<dbReference type="Proteomes" id="UP000262583">
    <property type="component" value="Chromosome"/>
</dbReference>
<dbReference type="KEGG" id="schv:BRCON_0935"/>
<evidence type="ECO:0008006" key="4">
    <source>
        <dbReference type="Google" id="ProtNLM"/>
    </source>
</evidence>
<gene>
    <name evidence="2" type="ORF">BRCON_0935</name>
</gene>
<feature type="transmembrane region" description="Helical" evidence="1">
    <location>
        <begin position="188"/>
        <end position="211"/>
    </location>
</feature>
<feature type="transmembrane region" description="Helical" evidence="1">
    <location>
        <begin position="223"/>
        <end position="242"/>
    </location>
</feature>
<feature type="transmembrane region" description="Helical" evidence="1">
    <location>
        <begin position="343"/>
        <end position="364"/>
    </location>
</feature>
<feature type="transmembrane region" description="Helical" evidence="1">
    <location>
        <begin position="158"/>
        <end position="176"/>
    </location>
</feature>
<protein>
    <recommendedName>
        <fullName evidence="4">Glycosyltransferase RgtA/B/C/D-like domain-containing protein</fullName>
    </recommendedName>
</protein>
<proteinExistence type="predicted"/>
<accession>A0A2Z4Y4R1</accession>
<keyword evidence="1" id="KW-1133">Transmembrane helix</keyword>
<sequence length="511" mass="56491">MSSWFCKMSGSRLNVTREVSHFSAHSQRRRWLLFVIVAIAISFGLSVWNILTTGLWIDELYTLHAIRLPMREMFLERWRRGHPPLYFLLEKLVYGALADSSLPLEAKLRLLSLVFWFLAVVMQVIFSFRFLPSPVAAVSSIIVATSTNGLMQAANARMYTLVLLAAVCWTHAWILLRRGASPYAKTLLIIAAIVGCGASPTFLILLGMASIHAVLKRSNPKLMIFALCAGLLVLLPGFIAYANTPHQMGPAAKNPARLLGGILTLLSGIGTGKLPDGAIPRLISACGYLLGGLAAVGLIKRLCKRSLPQWLPAQLVWLLLLYVLANALLKIHPATSRFVIGSDRYVCAFIPVGAVVGAYGLLHFSRSSRRTIVPLMGCLAVLSWLWLLVTPIKENRVFAHTMKELRTVYRAGQAILATPQEIRDGLELLLPEARVIGTLPVFCPNPAEIERVVELASKEDGVWLIAYRAHCPALVRTIVSRWGEPQLLLRGELEKRDTTLLVAFFEPKPAR</sequence>
<evidence type="ECO:0000313" key="3">
    <source>
        <dbReference type="Proteomes" id="UP000262583"/>
    </source>
</evidence>
<dbReference type="EMBL" id="CP030759">
    <property type="protein sequence ID" value="AXA35712.1"/>
    <property type="molecule type" value="Genomic_DNA"/>
</dbReference>
<feature type="transmembrane region" description="Helical" evidence="1">
    <location>
        <begin position="110"/>
        <end position="128"/>
    </location>
</feature>
<reference evidence="2 3" key="1">
    <citation type="submission" date="2018-05" db="EMBL/GenBank/DDBJ databases">
        <title>A metagenomic window into the 2 km-deep terrestrial subsurface aquifer revealed taxonomically and functionally diverse microbial community comprising novel uncultured bacterial lineages.</title>
        <authorList>
            <person name="Kadnikov V.V."/>
            <person name="Mardanov A.V."/>
            <person name="Beletsky A.V."/>
            <person name="Banks D."/>
            <person name="Pimenov N.V."/>
            <person name="Frank Y.A."/>
            <person name="Karnachuk O.V."/>
            <person name="Ravin N.V."/>
        </authorList>
    </citation>
    <scope>NUCLEOTIDE SEQUENCE [LARGE SCALE GENOMIC DNA]</scope>
    <source>
        <strain evidence="2">BY</strain>
    </source>
</reference>
<feature type="transmembrane region" description="Helical" evidence="1">
    <location>
        <begin position="371"/>
        <end position="389"/>
    </location>
</feature>
<keyword evidence="1" id="KW-0812">Transmembrane</keyword>
<evidence type="ECO:0000313" key="2">
    <source>
        <dbReference type="EMBL" id="AXA35712.1"/>
    </source>
</evidence>
<keyword evidence="1" id="KW-0472">Membrane</keyword>
<feature type="transmembrane region" description="Helical" evidence="1">
    <location>
        <begin position="311"/>
        <end position="331"/>
    </location>
</feature>
<feature type="transmembrane region" description="Helical" evidence="1">
    <location>
        <begin position="31"/>
        <end position="51"/>
    </location>
</feature>
<organism evidence="2 3">
    <name type="scientific">Sumerlaea chitinivorans</name>
    <dbReference type="NCBI Taxonomy" id="2250252"/>
    <lineage>
        <taxon>Bacteria</taxon>
        <taxon>Candidatus Sumerlaeota</taxon>
        <taxon>Candidatus Sumerlaeia</taxon>
        <taxon>Candidatus Sumerlaeales</taxon>
        <taxon>Candidatus Sumerlaeaceae</taxon>
        <taxon>Candidatus Sumerlaea</taxon>
    </lineage>
</organism>
<feature type="transmembrane region" description="Helical" evidence="1">
    <location>
        <begin position="278"/>
        <end position="299"/>
    </location>
</feature>
<evidence type="ECO:0000256" key="1">
    <source>
        <dbReference type="SAM" id="Phobius"/>
    </source>
</evidence>
<dbReference type="AlphaFoldDB" id="A0A2Z4Y4R1"/>
<name>A0A2Z4Y4R1_SUMC1</name>